<organism evidence="2 3">
    <name type="scientific">Carnegiea gigantea</name>
    <dbReference type="NCBI Taxonomy" id="171969"/>
    <lineage>
        <taxon>Eukaryota</taxon>
        <taxon>Viridiplantae</taxon>
        <taxon>Streptophyta</taxon>
        <taxon>Embryophyta</taxon>
        <taxon>Tracheophyta</taxon>
        <taxon>Spermatophyta</taxon>
        <taxon>Magnoliopsida</taxon>
        <taxon>eudicotyledons</taxon>
        <taxon>Gunneridae</taxon>
        <taxon>Pentapetalae</taxon>
        <taxon>Caryophyllales</taxon>
        <taxon>Cactineae</taxon>
        <taxon>Cactaceae</taxon>
        <taxon>Cactoideae</taxon>
        <taxon>Echinocereeae</taxon>
        <taxon>Carnegiea</taxon>
    </lineage>
</organism>
<sequence length="198" mass="22600">MYERLCWEFLSSLKVDRTTPYQNRPVHIQFRLFNRLFEANLVEFDRRLHLLHGGIWVVGHENLNVQDFWCEITYDQRTLVTNNHGFHVPYSANGSKATSICNPTLRYRHKLIANTIFPIHESQDACNWVYDNDIDVKSDEERAQPQGRAIGGSVGSGGMEDVAGGSGVVPPEEEMYEPPLTRSCTEANSSGFNEAQFY</sequence>
<evidence type="ECO:0000313" key="3">
    <source>
        <dbReference type="Proteomes" id="UP001153076"/>
    </source>
</evidence>
<evidence type="ECO:0000256" key="1">
    <source>
        <dbReference type="SAM" id="MobiDB-lite"/>
    </source>
</evidence>
<keyword evidence="3" id="KW-1185">Reference proteome</keyword>
<feature type="region of interest" description="Disordered" evidence="1">
    <location>
        <begin position="140"/>
        <end position="161"/>
    </location>
</feature>
<dbReference type="AlphaFoldDB" id="A0A9Q1QJR1"/>
<protein>
    <submittedName>
        <fullName evidence="2">Uncharacterized protein</fullName>
    </submittedName>
</protein>
<evidence type="ECO:0000313" key="2">
    <source>
        <dbReference type="EMBL" id="KAJ8445198.1"/>
    </source>
</evidence>
<comment type="caution">
    <text evidence="2">The sequence shown here is derived from an EMBL/GenBank/DDBJ whole genome shotgun (WGS) entry which is preliminary data.</text>
</comment>
<feature type="compositionally biased region" description="Gly residues" evidence="1">
    <location>
        <begin position="149"/>
        <end position="158"/>
    </location>
</feature>
<proteinExistence type="predicted"/>
<name>A0A9Q1QJR1_9CARY</name>
<accession>A0A9Q1QJR1</accession>
<dbReference type="EMBL" id="JAKOGI010000079">
    <property type="protein sequence ID" value="KAJ8445198.1"/>
    <property type="molecule type" value="Genomic_DNA"/>
</dbReference>
<dbReference type="Proteomes" id="UP001153076">
    <property type="component" value="Unassembled WGS sequence"/>
</dbReference>
<reference evidence="2" key="1">
    <citation type="submission" date="2022-04" db="EMBL/GenBank/DDBJ databases">
        <title>Carnegiea gigantea Genome sequencing and assembly v2.</title>
        <authorList>
            <person name="Copetti D."/>
            <person name="Sanderson M.J."/>
            <person name="Burquez A."/>
            <person name="Wojciechowski M.F."/>
        </authorList>
    </citation>
    <scope>NUCLEOTIDE SEQUENCE</scope>
    <source>
        <strain evidence="2">SGP5-SGP5p</strain>
        <tissue evidence="2">Aerial part</tissue>
    </source>
</reference>
<gene>
    <name evidence="2" type="ORF">Cgig2_024404</name>
</gene>